<evidence type="ECO:0000313" key="1">
    <source>
        <dbReference type="EMBL" id="KAF7507429.1"/>
    </source>
</evidence>
<evidence type="ECO:0000313" key="2">
    <source>
        <dbReference type="Proteomes" id="UP000606974"/>
    </source>
</evidence>
<gene>
    <name evidence="1" type="ORF">GJ744_010488</name>
</gene>
<organism evidence="1 2">
    <name type="scientific">Endocarpon pusillum</name>
    <dbReference type="NCBI Taxonomy" id="364733"/>
    <lineage>
        <taxon>Eukaryota</taxon>
        <taxon>Fungi</taxon>
        <taxon>Dikarya</taxon>
        <taxon>Ascomycota</taxon>
        <taxon>Pezizomycotina</taxon>
        <taxon>Eurotiomycetes</taxon>
        <taxon>Chaetothyriomycetidae</taxon>
        <taxon>Verrucariales</taxon>
        <taxon>Verrucariaceae</taxon>
        <taxon>Endocarpon</taxon>
    </lineage>
</organism>
<dbReference type="Proteomes" id="UP000606974">
    <property type="component" value="Unassembled WGS sequence"/>
</dbReference>
<accession>A0A8H7E1T7</accession>
<protein>
    <submittedName>
        <fullName evidence="1">Uncharacterized protein</fullName>
    </submittedName>
</protein>
<sequence>MNDEPQAVPFANFGTQAIKLTEGRLLGYLEEVLPEEIGPKVVEDMHMIEIYLGETELGYNQPFVLAKDRDEDQDA</sequence>
<dbReference type="EMBL" id="JAACFV010000069">
    <property type="protein sequence ID" value="KAF7507429.1"/>
    <property type="molecule type" value="Genomic_DNA"/>
</dbReference>
<dbReference type="AlphaFoldDB" id="A0A8H7E1T7"/>
<proteinExistence type="predicted"/>
<keyword evidence="2" id="KW-1185">Reference proteome</keyword>
<reference evidence="1" key="1">
    <citation type="submission" date="2020-02" db="EMBL/GenBank/DDBJ databases">
        <authorList>
            <person name="Palmer J.M."/>
        </authorList>
    </citation>
    <scope>NUCLEOTIDE SEQUENCE</scope>
    <source>
        <strain evidence="1">EPUS1.4</strain>
        <tissue evidence="1">Thallus</tissue>
    </source>
</reference>
<name>A0A8H7E1T7_9EURO</name>
<comment type="caution">
    <text evidence="1">The sequence shown here is derived from an EMBL/GenBank/DDBJ whole genome shotgun (WGS) entry which is preliminary data.</text>
</comment>
<dbReference type="OrthoDB" id="10593661at2759"/>